<dbReference type="PROSITE" id="PS50072">
    <property type="entry name" value="CSA_PPIASE_2"/>
    <property type="match status" value="1"/>
</dbReference>
<dbReference type="PANTHER" id="PTHR11071:SF561">
    <property type="entry name" value="PEPTIDYL-PROLYL CIS-TRANS ISOMERASE D-RELATED"/>
    <property type="match status" value="1"/>
</dbReference>
<evidence type="ECO:0000313" key="5">
    <source>
        <dbReference type="Proteomes" id="UP000663834"/>
    </source>
</evidence>
<gene>
    <name evidence="4" type="ORF">KQP761_LOCUS13846</name>
</gene>
<dbReference type="Gene3D" id="2.40.100.10">
    <property type="entry name" value="Cyclophilin-like"/>
    <property type="match status" value="1"/>
</dbReference>
<dbReference type="GO" id="GO:0006457">
    <property type="term" value="P:protein folding"/>
    <property type="evidence" value="ECO:0007669"/>
    <property type="project" value="TreeGrafter"/>
</dbReference>
<evidence type="ECO:0000256" key="2">
    <source>
        <dbReference type="SAM" id="MobiDB-lite"/>
    </source>
</evidence>
<dbReference type="GO" id="GO:0005737">
    <property type="term" value="C:cytoplasm"/>
    <property type="evidence" value="ECO:0007669"/>
    <property type="project" value="TreeGrafter"/>
</dbReference>
<name>A0A815S2W2_9BILA</name>
<dbReference type="InterPro" id="IPR002130">
    <property type="entry name" value="Cyclophilin-type_PPIase_dom"/>
</dbReference>
<dbReference type="SUPFAM" id="SSF50891">
    <property type="entry name" value="Cyclophilin-like"/>
    <property type="match status" value="1"/>
</dbReference>
<protein>
    <recommendedName>
        <fullName evidence="3">PPIase cyclophilin-type domain-containing protein</fullName>
    </recommendedName>
</protein>
<dbReference type="GO" id="GO:0003755">
    <property type="term" value="F:peptidyl-prolyl cis-trans isomerase activity"/>
    <property type="evidence" value="ECO:0007669"/>
    <property type="project" value="InterPro"/>
</dbReference>
<evidence type="ECO:0000313" key="4">
    <source>
        <dbReference type="EMBL" id="CAF1486323.1"/>
    </source>
</evidence>
<feature type="region of interest" description="Disordered" evidence="2">
    <location>
        <begin position="33"/>
        <end position="59"/>
    </location>
</feature>
<sequence>MSQALRRTAKSKGDCNRQLASYIDNLSSSVSSDYQNMASSQTDDDIDSLPSSFAPSPVPLPQTNANDIELQLINDEGNLPSLPSSISPPQAPAPAPIVMTEEELVIDTNEIEKMAFQKQEIEKTIKEKEQEIEKTIKEKEQEIEKTIKEKEQEIEKILKEKEALEEKGKQIDTFFMDIRRKTCFLSLEINGQFSDDILIKLYYEKAPITSNYFRSICIGQRGFGFENTSFNYLHVNGFIEGGEKEIFTRDGNRFFDEVPKQKDQRLLHSKAGLLSMSLRERSTKFIITLGPMPCLDDDYVVFGEVTTLVKHLGRGMHLLNSVNRKDIRNNSRGNVANLGKQVTAVGAFQNDILMGDVQIGSADDTIVNLQASGVGTGENETEVYDGIYHNEMSIRGTPIDTIVIYACGEKD</sequence>
<dbReference type="GO" id="GO:0016018">
    <property type="term" value="F:cyclosporin A binding"/>
    <property type="evidence" value="ECO:0007669"/>
    <property type="project" value="TreeGrafter"/>
</dbReference>
<feature type="coiled-coil region" evidence="1">
    <location>
        <begin position="111"/>
        <end position="167"/>
    </location>
</feature>
<accession>A0A815S2W2</accession>
<comment type="caution">
    <text evidence="4">The sequence shown here is derived from an EMBL/GenBank/DDBJ whole genome shotgun (WGS) entry which is preliminary data.</text>
</comment>
<proteinExistence type="predicted"/>
<evidence type="ECO:0000256" key="1">
    <source>
        <dbReference type="SAM" id="Coils"/>
    </source>
</evidence>
<feature type="domain" description="PPIase cyclophilin-type" evidence="3">
    <location>
        <begin position="184"/>
        <end position="359"/>
    </location>
</feature>
<organism evidence="4 5">
    <name type="scientific">Rotaria magnacalcarata</name>
    <dbReference type="NCBI Taxonomy" id="392030"/>
    <lineage>
        <taxon>Eukaryota</taxon>
        <taxon>Metazoa</taxon>
        <taxon>Spiralia</taxon>
        <taxon>Gnathifera</taxon>
        <taxon>Rotifera</taxon>
        <taxon>Eurotatoria</taxon>
        <taxon>Bdelloidea</taxon>
        <taxon>Philodinida</taxon>
        <taxon>Philodinidae</taxon>
        <taxon>Rotaria</taxon>
    </lineage>
</organism>
<dbReference type="OrthoDB" id="10024597at2759"/>
<reference evidence="4" key="1">
    <citation type="submission" date="2021-02" db="EMBL/GenBank/DDBJ databases">
        <authorList>
            <person name="Nowell W R."/>
        </authorList>
    </citation>
    <scope>NUCLEOTIDE SEQUENCE</scope>
</reference>
<dbReference type="EMBL" id="CAJNOW010006465">
    <property type="protein sequence ID" value="CAF1486323.1"/>
    <property type="molecule type" value="Genomic_DNA"/>
</dbReference>
<dbReference type="InterPro" id="IPR029000">
    <property type="entry name" value="Cyclophilin-like_dom_sf"/>
</dbReference>
<dbReference type="AlphaFoldDB" id="A0A815S2W2"/>
<dbReference type="PANTHER" id="PTHR11071">
    <property type="entry name" value="PEPTIDYL-PROLYL CIS-TRANS ISOMERASE"/>
    <property type="match status" value="1"/>
</dbReference>
<dbReference type="Proteomes" id="UP000663834">
    <property type="component" value="Unassembled WGS sequence"/>
</dbReference>
<dbReference type="Pfam" id="PF00160">
    <property type="entry name" value="Pro_isomerase"/>
    <property type="match status" value="1"/>
</dbReference>
<keyword evidence="1" id="KW-0175">Coiled coil</keyword>
<evidence type="ECO:0000259" key="3">
    <source>
        <dbReference type="PROSITE" id="PS50072"/>
    </source>
</evidence>